<evidence type="ECO:0000256" key="1">
    <source>
        <dbReference type="ARBA" id="ARBA00001933"/>
    </source>
</evidence>
<keyword evidence="2" id="KW-0663">Pyridoxal phosphate</keyword>
<evidence type="ECO:0000256" key="2">
    <source>
        <dbReference type="ARBA" id="ARBA00022898"/>
    </source>
</evidence>
<dbReference type="PANTHER" id="PTHR32328:SF0">
    <property type="entry name" value="L-SERYL-TRNA(SEC) SELENIUM TRANSFERASE"/>
    <property type="match status" value="1"/>
</dbReference>
<gene>
    <name evidence="3" type="ORF">UFOPK2360_00745</name>
    <name evidence="4" type="ORF">UFOPK2659_00143</name>
</gene>
<dbReference type="PANTHER" id="PTHR32328">
    <property type="entry name" value="L-SERYL-TRNA(SEC) SELENIUM TRANSFERASE"/>
    <property type="match status" value="1"/>
</dbReference>
<accession>A0A6J6QXA3</accession>
<dbReference type="AlphaFoldDB" id="A0A6J6QXA3"/>
<evidence type="ECO:0000313" key="3">
    <source>
        <dbReference type="EMBL" id="CAB4683859.1"/>
    </source>
</evidence>
<name>A0A6J6QXA3_9ZZZZ</name>
<dbReference type="EMBL" id="CAEZXH010000038">
    <property type="protein sequence ID" value="CAB4683859.1"/>
    <property type="molecule type" value="Genomic_DNA"/>
</dbReference>
<organism evidence="4">
    <name type="scientific">freshwater metagenome</name>
    <dbReference type="NCBI Taxonomy" id="449393"/>
    <lineage>
        <taxon>unclassified sequences</taxon>
        <taxon>metagenomes</taxon>
        <taxon>ecological metagenomes</taxon>
    </lineage>
</organism>
<dbReference type="EMBL" id="CAEZYJ010000008">
    <property type="protein sequence ID" value="CAB4711824.1"/>
    <property type="molecule type" value="Genomic_DNA"/>
</dbReference>
<sequence>MSVIKRLEVTPIINGVGPATRLGGLPLSEGVLDAMRLSSSQSFRMEELHLAAGSYISNLLKVPGALVTCGASAAISLATAVCLTGNNISRIADLPIVENGPKNVIIQKSHRDPYDHAVTAVGGVIKEIGFPTSTFPNELESALDSSIAAILWRAGKTGDLLDLATTCKIAHSFNVPVIVDAALFVTPIERLDRYFQDGADFVAISGGKALRGPHTSGLLFAQPSNIRTAMLHHLDMDERPGTWTFPEGANDKTQLPRNGIARAMKVGKEQILGLVVAIEEHLINAEYSKGDLEINACESELKKVPGVTVTRVFDEAFMVDNLHVAFAKSLSADDLYLKLASGEPRVILGQEFAWRGTLTINPMALIEGEGVKIAEKIRSIVKNS</sequence>
<evidence type="ECO:0000313" key="4">
    <source>
        <dbReference type="EMBL" id="CAB4711824.1"/>
    </source>
</evidence>
<dbReference type="Gene3D" id="3.40.640.10">
    <property type="entry name" value="Type I PLP-dependent aspartate aminotransferase-like (Major domain)"/>
    <property type="match status" value="1"/>
</dbReference>
<dbReference type="InterPro" id="IPR015421">
    <property type="entry name" value="PyrdxlP-dep_Trfase_major"/>
</dbReference>
<protein>
    <submittedName>
        <fullName evidence="4">Unannotated protein</fullName>
    </submittedName>
</protein>
<dbReference type="GO" id="GO:0004125">
    <property type="term" value="F:L-seryl-tRNA(Sec) selenium transferase activity"/>
    <property type="evidence" value="ECO:0007669"/>
    <property type="project" value="TreeGrafter"/>
</dbReference>
<comment type="cofactor">
    <cofactor evidence="1">
        <name>pyridoxal 5'-phosphate</name>
        <dbReference type="ChEBI" id="CHEBI:597326"/>
    </cofactor>
</comment>
<reference evidence="4" key="1">
    <citation type="submission" date="2020-05" db="EMBL/GenBank/DDBJ databases">
        <authorList>
            <person name="Chiriac C."/>
            <person name="Salcher M."/>
            <person name="Ghai R."/>
            <person name="Kavagutti S V."/>
        </authorList>
    </citation>
    <scope>NUCLEOTIDE SEQUENCE</scope>
</reference>
<proteinExistence type="predicted"/>
<dbReference type="SUPFAM" id="SSF53383">
    <property type="entry name" value="PLP-dependent transferases"/>
    <property type="match status" value="1"/>
</dbReference>
<dbReference type="InterPro" id="IPR015424">
    <property type="entry name" value="PyrdxlP-dep_Trfase"/>
</dbReference>